<organism evidence="1">
    <name type="scientific">marine sediment metagenome</name>
    <dbReference type="NCBI Taxonomy" id="412755"/>
    <lineage>
        <taxon>unclassified sequences</taxon>
        <taxon>metagenomes</taxon>
        <taxon>ecological metagenomes</taxon>
    </lineage>
</organism>
<gene>
    <name evidence="1" type="ORF">LCGC14_2663630</name>
</gene>
<sequence length="78" mass="8685">MDNKWADPSGVGDDVKYTMPVRYMIRDGGPTAPLVVRETIPSRNFFRLGLKDQPEMAVFHSMAVEDQGYANAIVALVQ</sequence>
<proteinExistence type="predicted"/>
<evidence type="ECO:0000313" key="1">
    <source>
        <dbReference type="EMBL" id="KKK96347.1"/>
    </source>
</evidence>
<feature type="non-terminal residue" evidence="1">
    <location>
        <position position="78"/>
    </location>
</feature>
<name>A0A0F8ZR66_9ZZZZ</name>
<dbReference type="AlphaFoldDB" id="A0A0F8ZR66"/>
<accession>A0A0F8ZR66</accession>
<protein>
    <submittedName>
        <fullName evidence="1">Uncharacterized protein</fullName>
    </submittedName>
</protein>
<reference evidence="1" key="1">
    <citation type="journal article" date="2015" name="Nature">
        <title>Complex archaea that bridge the gap between prokaryotes and eukaryotes.</title>
        <authorList>
            <person name="Spang A."/>
            <person name="Saw J.H."/>
            <person name="Jorgensen S.L."/>
            <person name="Zaremba-Niedzwiedzka K."/>
            <person name="Martijn J."/>
            <person name="Lind A.E."/>
            <person name="van Eijk R."/>
            <person name="Schleper C."/>
            <person name="Guy L."/>
            <person name="Ettema T.J."/>
        </authorList>
    </citation>
    <scope>NUCLEOTIDE SEQUENCE</scope>
</reference>
<comment type="caution">
    <text evidence="1">The sequence shown here is derived from an EMBL/GenBank/DDBJ whole genome shotgun (WGS) entry which is preliminary data.</text>
</comment>
<dbReference type="EMBL" id="LAZR01046524">
    <property type="protein sequence ID" value="KKK96347.1"/>
    <property type="molecule type" value="Genomic_DNA"/>
</dbReference>